<dbReference type="PRINTS" id="PR00081">
    <property type="entry name" value="GDHRDH"/>
</dbReference>
<dbReference type="OrthoDB" id="3237043at2"/>
<comment type="similarity">
    <text evidence="2">Belongs to the short-chain dehydrogenases/reductases (SDR) family.</text>
</comment>
<dbReference type="InterPro" id="IPR002347">
    <property type="entry name" value="SDR_fam"/>
</dbReference>
<dbReference type="Pfam" id="PF00106">
    <property type="entry name" value="adh_short"/>
    <property type="match status" value="1"/>
</dbReference>
<keyword evidence="1" id="KW-0560">Oxidoreductase</keyword>
<dbReference type="Gene3D" id="3.40.50.720">
    <property type="entry name" value="NAD(P)-binding Rossmann-like Domain"/>
    <property type="match status" value="1"/>
</dbReference>
<accession>A0A1I3RGQ2</accession>
<gene>
    <name evidence="3" type="ORF">SAMN05421835_105285</name>
</gene>
<dbReference type="GO" id="GO:0016491">
    <property type="term" value="F:oxidoreductase activity"/>
    <property type="evidence" value="ECO:0007669"/>
    <property type="project" value="UniProtKB-KW"/>
</dbReference>
<evidence type="ECO:0000256" key="2">
    <source>
        <dbReference type="RuleBase" id="RU000363"/>
    </source>
</evidence>
<evidence type="ECO:0000313" key="3">
    <source>
        <dbReference type="EMBL" id="SFJ44899.1"/>
    </source>
</evidence>
<name>A0A1I3RGQ2_9PSEU</name>
<protein>
    <submittedName>
        <fullName evidence="3">Short chain dehydrogenase</fullName>
    </submittedName>
</protein>
<dbReference type="EMBL" id="FORP01000005">
    <property type="protein sequence ID" value="SFJ44899.1"/>
    <property type="molecule type" value="Genomic_DNA"/>
</dbReference>
<proteinExistence type="inferred from homology"/>
<dbReference type="Proteomes" id="UP000199025">
    <property type="component" value="Unassembled WGS sequence"/>
</dbReference>
<sequence>MPEHLTVLVTGATDGLGKALAHRLAGRGHHVLLHGRSQDKLDQTKAELQQGNPAAPEPATFRADLSDGEQVTALATAVLATTGRLDVLVNNAGVGGGRDGKRTVTAAGHELVLAVNFLAPFALTLRLLPLLRTTGQARVVHVASGAQQPVDPRDLMLEKGYSDSRAYGQSKFALIATGFALAARLDPAEVTVNSLHPGTLMPTKMVLSRSRSTVDTLETGIDSVDRLVTDPALRAVSGRYFDRRREAEASPTAYDPRVQQWLWDKALDLTGAPEPE</sequence>
<reference evidence="3 4" key="1">
    <citation type="submission" date="2016-10" db="EMBL/GenBank/DDBJ databases">
        <authorList>
            <person name="de Groot N.N."/>
        </authorList>
    </citation>
    <scope>NUCLEOTIDE SEQUENCE [LARGE SCALE GENOMIC DNA]</scope>
    <source>
        <strain evidence="3 4">DSM 44468</strain>
    </source>
</reference>
<dbReference type="InterPro" id="IPR036291">
    <property type="entry name" value="NAD(P)-bd_dom_sf"/>
</dbReference>
<organism evidence="3 4">
    <name type="scientific">Amycolatopsis sacchari</name>
    <dbReference type="NCBI Taxonomy" id="115433"/>
    <lineage>
        <taxon>Bacteria</taxon>
        <taxon>Bacillati</taxon>
        <taxon>Actinomycetota</taxon>
        <taxon>Actinomycetes</taxon>
        <taxon>Pseudonocardiales</taxon>
        <taxon>Pseudonocardiaceae</taxon>
        <taxon>Amycolatopsis</taxon>
    </lineage>
</organism>
<dbReference type="AlphaFoldDB" id="A0A1I3RGQ2"/>
<dbReference type="PANTHER" id="PTHR43157:SF31">
    <property type="entry name" value="PHOSPHATIDYLINOSITOL-GLYCAN BIOSYNTHESIS CLASS F PROTEIN"/>
    <property type="match status" value="1"/>
</dbReference>
<evidence type="ECO:0000313" key="4">
    <source>
        <dbReference type="Proteomes" id="UP000199025"/>
    </source>
</evidence>
<keyword evidence="4" id="KW-1185">Reference proteome</keyword>
<dbReference type="STRING" id="115433.SAMN05421835_105285"/>
<dbReference type="PRINTS" id="PR00080">
    <property type="entry name" value="SDRFAMILY"/>
</dbReference>
<evidence type="ECO:0000256" key="1">
    <source>
        <dbReference type="ARBA" id="ARBA00023002"/>
    </source>
</evidence>
<dbReference type="PANTHER" id="PTHR43157">
    <property type="entry name" value="PHOSPHATIDYLINOSITOL-GLYCAN BIOSYNTHESIS CLASS F PROTEIN-RELATED"/>
    <property type="match status" value="1"/>
</dbReference>
<dbReference type="SUPFAM" id="SSF51735">
    <property type="entry name" value="NAD(P)-binding Rossmann-fold domains"/>
    <property type="match status" value="1"/>
</dbReference>
<dbReference type="RefSeq" id="WP_091506073.1">
    <property type="nucleotide sequence ID" value="NZ_FORP01000005.1"/>
</dbReference>